<dbReference type="SMART" id="SM00066">
    <property type="entry name" value="GAL4"/>
    <property type="match status" value="1"/>
</dbReference>
<dbReference type="GO" id="GO:0008270">
    <property type="term" value="F:zinc ion binding"/>
    <property type="evidence" value="ECO:0007669"/>
    <property type="project" value="InterPro"/>
</dbReference>
<dbReference type="Gene3D" id="4.10.240.10">
    <property type="entry name" value="Zn(2)-C6 fungal-type DNA-binding domain"/>
    <property type="match status" value="1"/>
</dbReference>
<feature type="region of interest" description="Disordered" evidence="2">
    <location>
        <begin position="74"/>
        <end position="194"/>
    </location>
</feature>
<feature type="domain" description="Zn(2)-C6 fungal-type" evidence="3">
    <location>
        <begin position="35"/>
        <end position="70"/>
    </location>
</feature>
<evidence type="ECO:0000256" key="2">
    <source>
        <dbReference type="SAM" id="MobiDB-lite"/>
    </source>
</evidence>
<dbReference type="AlphaFoldDB" id="A0A835ZC43"/>
<reference evidence="4" key="1">
    <citation type="submission" date="2021-02" db="EMBL/GenBank/DDBJ databases">
        <title>First Annotated Genome of the Yellow-green Alga Tribonema minus.</title>
        <authorList>
            <person name="Mahan K.M."/>
        </authorList>
    </citation>
    <scope>NUCLEOTIDE SEQUENCE</scope>
    <source>
        <strain evidence="4">UTEX B ZZ1240</strain>
    </source>
</reference>
<organism evidence="4 5">
    <name type="scientific">Tribonema minus</name>
    <dbReference type="NCBI Taxonomy" id="303371"/>
    <lineage>
        <taxon>Eukaryota</taxon>
        <taxon>Sar</taxon>
        <taxon>Stramenopiles</taxon>
        <taxon>Ochrophyta</taxon>
        <taxon>PX clade</taxon>
        <taxon>Xanthophyceae</taxon>
        <taxon>Tribonematales</taxon>
        <taxon>Tribonemataceae</taxon>
        <taxon>Tribonema</taxon>
    </lineage>
</organism>
<dbReference type="InterPro" id="IPR050987">
    <property type="entry name" value="AtrR-like"/>
</dbReference>
<keyword evidence="1" id="KW-0539">Nucleus</keyword>
<evidence type="ECO:0000256" key="1">
    <source>
        <dbReference type="ARBA" id="ARBA00023242"/>
    </source>
</evidence>
<dbReference type="GO" id="GO:0000981">
    <property type="term" value="F:DNA-binding transcription factor activity, RNA polymerase II-specific"/>
    <property type="evidence" value="ECO:0007669"/>
    <property type="project" value="InterPro"/>
</dbReference>
<feature type="compositionally biased region" description="Gly residues" evidence="2">
    <location>
        <begin position="963"/>
        <end position="981"/>
    </location>
</feature>
<sequence>MLALTDKHALLPYPFPMRCTPGQQGGTSPRLLRSACDWCHTKRIKCKRDDSEPLGGRCQQCVRRNIECKFSYKEKTGPKPKIARSGKEPGGGGGGVRQSSASPGARSAQLRPPAPQPPTPKSTSSLSPPPGMYDHQPQQPLPLPPQQQQHHHPPRSRASPVRLRPEPGAAQAQAQQQAAAAAARQHGGGGGVGALPMAPSEQVALERVFLRTYLSTVSTLLPFCVELPLADALAARARAPGGPASVASSVAQAQLAGALAVGALIRGDRVAEAYHAAARAHLKALFSAPSPEAASVLCMLAFYWQYRGDDDKKGVYLRHARLGLDRAGAVPPLELQLCMEHLDYETAGRPVRDARALPPRLRALHTVSCVLADIQDLMEPSAGPAPALAYCAQLADCSAALGTGAGLPALLCAALHSFLLVMLGRRADAAAALSRVPDVLDACPDAPRALPLSWDAALIAATLSFLLRLEATYARLHAAVERAQNATAATQWTCRLPAPGAPPAQYLGHACRSTSNICSVICKVGHHTQCGMHSFYQGAIPPLGPSPPLPSPPHALPPLPAVAGASDYDDTERGTQLLNGNQASPVPFTPKRQRNSRCTSPVGNVSPAHGSSRSVMSPDGGDAMASAVAAAAAAAAAAVAGGGSATAAAAAAAAAAQAQEAAAARGRYGGTTAHSPFAPMAGGMPPPPQQQQQHQQQQRRSSGSPDSVHGSFAFDHLPPPAGGGAAAAPPTAAQAASAVDAAGAAGRHAEAVMTAYLQSVSASSSIAGGGGGGNNGGSYDGAAAEPLPLPARSGSADGQQQQQQLHTFNYNNLDLGHLNAPAHNDSASSYAAQLHAAAAGAAAPRPPSSGGSADGGSGGRGHHRRLSSTLMELFGNGGNVLEDTDGNGIFAGLALSDGNDPLAAFAAGGGGGSSDASMAAMLPRPDSAGSEGMLALLDDQALMGVLHDWGVGSDILGPSPGDAGSGGSSGGGGGSGGGGSADGKLPALQA</sequence>
<feature type="compositionally biased region" description="Low complexity" evidence="2">
    <location>
        <begin position="838"/>
        <end position="851"/>
    </location>
</feature>
<dbReference type="OrthoDB" id="2574141at2759"/>
<comment type="caution">
    <text evidence="4">The sequence shown here is derived from an EMBL/GenBank/DDBJ whole genome shotgun (WGS) entry which is preliminary data.</text>
</comment>
<feature type="region of interest" description="Disordered" evidence="2">
    <location>
        <begin position="577"/>
        <end position="619"/>
    </location>
</feature>
<feature type="region of interest" description="Disordered" evidence="2">
    <location>
        <begin position="838"/>
        <end position="864"/>
    </location>
</feature>
<feature type="compositionally biased region" description="Low complexity" evidence="2">
    <location>
        <begin position="168"/>
        <end position="185"/>
    </location>
</feature>
<dbReference type="InterPro" id="IPR001138">
    <property type="entry name" value="Zn2Cys6_DnaBD"/>
</dbReference>
<dbReference type="PROSITE" id="PS50048">
    <property type="entry name" value="ZN2_CY6_FUNGAL_2"/>
    <property type="match status" value="1"/>
</dbReference>
<evidence type="ECO:0000313" key="4">
    <source>
        <dbReference type="EMBL" id="KAG5190965.1"/>
    </source>
</evidence>
<gene>
    <name evidence="4" type="ORF">JKP88DRAFT_261853</name>
</gene>
<dbReference type="Pfam" id="PF00172">
    <property type="entry name" value="Zn_clus"/>
    <property type="match status" value="1"/>
</dbReference>
<accession>A0A835ZC43</accession>
<protein>
    <recommendedName>
        <fullName evidence="3">Zn(2)-C6 fungal-type domain-containing protein</fullName>
    </recommendedName>
</protein>
<feature type="compositionally biased region" description="Polar residues" evidence="2">
    <location>
        <begin position="596"/>
        <end position="615"/>
    </location>
</feature>
<evidence type="ECO:0000259" key="3">
    <source>
        <dbReference type="PROSITE" id="PS50048"/>
    </source>
</evidence>
<dbReference type="CDD" id="cd00067">
    <property type="entry name" value="GAL4"/>
    <property type="match status" value="1"/>
</dbReference>
<dbReference type="SUPFAM" id="SSF57701">
    <property type="entry name" value="Zn2/Cys6 DNA-binding domain"/>
    <property type="match status" value="1"/>
</dbReference>
<dbReference type="PROSITE" id="PS00463">
    <property type="entry name" value="ZN2_CY6_FUNGAL_1"/>
    <property type="match status" value="1"/>
</dbReference>
<feature type="region of interest" description="Disordered" evidence="2">
    <location>
        <begin position="956"/>
        <end position="990"/>
    </location>
</feature>
<dbReference type="PANTHER" id="PTHR46910:SF1">
    <property type="entry name" value="MISCELLANEOUS ZN(II)2CYS6 TRANSCRIPTION FACTOR (EUROFUNG)-RELATED"/>
    <property type="match status" value="1"/>
</dbReference>
<feature type="region of interest" description="Disordered" evidence="2">
    <location>
        <begin position="666"/>
        <end position="729"/>
    </location>
</feature>
<proteinExistence type="predicted"/>
<dbReference type="EMBL" id="JAFCMP010000024">
    <property type="protein sequence ID" value="KAG5190965.1"/>
    <property type="molecule type" value="Genomic_DNA"/>
</dbReference>
<name>A0A835ZC43_9STRA</name>
<dbReference type="InterPro" id="IPR036864">
    <property type="entry name" value="Zn2-C6_fun-type_DNA-bd_sf"/>
</dbReference>
<keyword evidence="5" id="KW-1185">Reference proteome</keyword>
<dbReference type="Proteomes" id="UP000664859">
    <property type="component" value="Unassembled WGS sequence"/>
</dbReference>
<dbReference type="PANTHER" id="PTHR46910">
    <property type="entry name" value="TRANSCRIPTION FACTOR PDR1"/>
    <property type="match status" value="1"/>
</dbReference>
<evidence type="ECO:0000313" key="5">
    <source>
        <dbReference type="Proteomes" id="UP000664859"/>
    </source>
</evidence>